<dbReference type="SFLD" id="SFLDF00344">
    <property type="entry name" value="ELP3-like"/>
    <property type="match status" value="1"/>
</dbReference>
<evidence type="ECO:0000256" key="12">
    <source>
        <dbReference type="ARBA" id="ARBA00023014"/>
    </source>
</evidence>
<keyword evidence="5" id="KW-0820">tRNA-binding</keyword>
<dbReference type="PANTHER" id="PTHR11135:SF2">
    <property type="entry name" value="ELONGATOR COMPLEX PROTEIN 3"/>
    <property type="match status" value="1"/>
</dbReference>
<comment type="cofactor">
    <cofactor evidence="1">
        <name>[4Fe-4S] cluster</name>
        <dbReference type="ChEBI" id="CHEBI:49883"/>
    </cofactor>
</comment>
<evidence type="ECO:0000256" key="2">
    <source>
        <dbReference type="ARBA" id="ARBA00005217"/>
    </source>
</evidence>
<evidence type="ECO:0000256" key="3">
    <source>
        <dbReference type="ARBA" id="ARBA00005494"/>
    </source>
</evidence>
<keyword evidence="7" id="KW-0949">S-adenosyl-L-methionine</keyword>
<evidence type="ECO:0000256" key="14">
    <source>
        <dbReference type="ARBA" id="ARBA00044771"/>
    </source>
</evidence>
<keyword evidence="10" id="KW-0694">RNA-binding</keyword>
<dbReference type="AlphaFoldDB" id="E1QX90"/>
<dbReference type="PANTHER" id="PTHR11135">
    <property type="entry name" value="HISTONE ACETYLTRANSFERASE-RELATED"/>
    <property type="match status" value="1"/>
</dbReference>
<keyword evidence="18" id="KW-1185">Reference proteome</keyword>
<dbReference type="KEGG" id="ols:Olsu_1645"/>
<dbReference type="eggNOG" id="COG1243">
    <property type="taxonomic scope" value="Bacteria"/>
</dbReference>
<dbReference type="EC" id="2.3.1.311" evidence="14"/>
<dbReference type="GO" id="GO:0106261">
    <property type="term" value="F:tRNA uridine(34) acetyltransferase activity"/>
    <property type="evidence" value="ECO:0007669"/>
    <property type="project" value="UniProtKB-EC"/>
</dbReference>
<dbReference type="Pfam" id="PF04055">
    <property type="entry name" value="Radical_SAM"/>
    <property type="match status" value="1"/>
</dbReference>
<dbReference type="GO" id="GO:0005737">
    <property type="term" value="C:cytoplasm"/>
    <property type="evidence" value="ECO:0007669"/>
    <property type="project" value="TreeGrafter"/>
</dbReference>
<keyword evidence="6 17" id="KW-0808">Transferase</keyword>
<dbReference type="InterPro" id="IPR016181">
    <property type="entry name" value="Acyl_CoA_acyltransferase"/>
</dbReference>
<evidence type="ECO:0000256" key="15">
    <source>
        <dbReference type="ARBA" id="ARBA00047372"/>
    </source>
</evidence>
<name>E1QX90_OLSUV</name>
<dbReference type="SUPFAM" id="SSF55729">
    <property type="entry name" value="Acyl-CoA N-acyltransferases (Nat)"/>
    <property type="match status" value="1"/>
</dbReference>
<dbReference type="InterPro" id="IPR039661">
    <property type="entry name" value="ELP3"/>
</dbReference>
<keyword evidence="12" id="KW-0411">Iron-sulfur</keyword>
<evidence type="ECO:0000256" key="8">
    <source>
        <dbReference type="ARBA" id="ARBA00022694"/>
    </source>
</evidence>
<dbReference type="GO" id="GO:0046872">
    <property type="term" value="F:metal ion binding"/>
    <property type="evidence" value="ECO:0007669"/>
    <property type="project" value="UniProtKB-KW"/>
</dbReference>
<keyword evidence="13 17" id="KW-0012">Acyltransferase</keyword>
<dbReference type="Pfam" id="PF16199">
    <property type="entry name" value="Radical_SAM_C"/>
    <property type="match status" value="1"/>
</dbReference>
<gene>
    <name evidence="17" type="ordered locus">Olsu_1645</name>
</gene>
<evidence type="ECO:0000256" key="9">
    <source>
        <dbReference type="ARBA" id="ARBA00022723"/>
    </source>
</evidence>
<dbReference type="InterPro" id="IPR006638">
    <property type="entry name" value="Elp3/MiaA/NifB-like_rSAM"/>
</dbReference>
<evidence type="ECO:0000256" key="11">
    <source>
        <dbReference type="ARBA" id="ARBA00023004"/>
    </source>
</evidence>
<dbReference type="InterPro" id="IPR034687">
    <property type="entry name" value="ELP3-like"/>
</dbReference>
<dbReference type="GO" id="GO:0051539">
    <property type="term" value="F:4 iron, 4 sulfur cluster binding"/>
    <property type="evidence" value="ECO:0007669"/>
    <property type="project" value="UniProtKB-KW"/>
</dbReference>
<dbReference type="OrthoDB" id="9815044at2"/>
<evidence type="ECO:0000313" key="17">
    <source>
        <dbReference type="EMBL" id="ADK68743.1"/>
    </source>
</evidence>
<evidence type="ECO:0000256" key="1">
    <source>
        <dbReference type="ARBA" id="ARBA00001966"/>
    </source>
</evidence>
<comment type="similarity">
    <text evidence="3">Belongs to the ELP3 family.</text>
</comment>
<keyword evidence="4" id="KW-0004">4Fe-4S</keyword>
<organism evidence="17 18">
    <name type="scientific">Olsenella uli (strain ATCC 49627 / DSM 7084 / CCUG 31166 / CIP 109912 / JCM 12494 / LMG 11480 / NCIMB 702895 / VPI D76D-27C)</name>
    <name type="common">Lactobacillus uli</name>
    <dbReference type="NCBI Taxonomy" id="633147"/>
    <lineage>
        <taxon>Bacteria</taxon>
        <taxon>Bacillati</taxon>
        <taxon>Actinomycetota</taxon>
        <taxon>Coriobacteriia</taxon>
        <taxon>Coriobacteriales</taxon>
        <taxon>Atopobiaceae</taxon>
        <taxon>Olsenella</taxon>
    </lineage>
</organism>
<dbReference type="CDD" id="cd04301">
    <property type="entry name" value="NAT_SF"/>
    <property type="match status" value="1"/>
</dbReference>
<dbReference type="Gene3D" id="3.40.630.30">
    <property type="match status" value="1"/>
</dbReference>
<protein>
    <recommendedName>
        <fullName evidence="14">tRNA carboxymethyluridine synthase</fullName>
        <ecNumber evidence="14">2.3.1.311</ecNumber>
    </recommendedName>
</protein>
<evidence type="ECO:0000256" key="6">
    <source>
        <dbReference type="ARBA" id="ARBA00022679"/>
    </source>
</evidence>
<dbReference type="SFLD" id="SFLDS00029">
    <property type="entry name" value="Radical_SAM"/>
    <property type="match status" value="1"/>
</dbReference>
<dbReference type="EMBL" id="CP002106">
    <property type="protein sequence ID" value="ADK68743.1"/>
    <property type="molecule type" value="Genomic_DNA"/>
</dbReference>
<dbReference type="GO" id="GO:0002926">
    <property type="term" value="P:tRNA wobble base 5-methoxycarbonylmethyl-2-thiouridinylation"/>
    <property type="evidence" value="ECO:0007669"/>
    <property type="project" value="TreeGrafter"/>
</dbReference>
<dbReference type="InterPro" id="IPR000182">
    <property type="entry name" value="GNAT_dom"/>
</dbReference>
<feature type="domain" description="Elp3/MiaA/NifB-like radical SAM core" evidence="16">
    <location>
        <begin position="97"/>
        <end position="415"/>
    </location>
</feature>
<dbReference type="HOGENOM" id="CLU_025983_2_0_11"/>
<proteinExistence type="inferred from homology"/>
<dbReference type="InterPro" id="IPR032432">
    <property type="entry name" value="Radical_SAM_C"/>
</dbReference>
<dbReference type="Proteomes" id="UP000000333">
    <property type="component" value="Chromosome"/>
</dbReference>
<evidence type="ECO:0000256" key="5">
    <source>
        <dbReference type="ARBA" id="ARBA00022555"/>
    </source>
</evidence>
<sequence length="640" mass="71957">MEDFLLDILDHLRSLPPERAGDALAPLELDAIWRRHNRGAREGDRRLSKRFILPFYQRTKQRDPIRWTSWNVDATLEERLVRTIRMKPRRTASGVATITVITRPQACSSDCLYCPCDLRMPKSYLAGEPACQRAEHNFFDPYLQVASRLRALSQMGHSVDKVELIILGGTWSDYPRAYQIWFVRELFRALNDWPIADEALRRRYGSYRELGLTNDATRLAAFVAPQQALVDRGEKSYNDALRDLYRESRPHRAAAKRMGATLDGLATEQLRNECASHRVVGLAIETRPDLITPASLTLFRQLGCTKIQMGIQSTRQETLDANGRRTSIEQVRRSFSLIRLFGFKIHAHLMVNLLGSTPESDKEDFRTFVSDPGFLPDEIKLYPCALVAGTRLVRLFERGAWRPYDREELVDVLASDVLATPPYVRISRMIRDISAGDILVGNKHTNLRQMVEGQIRRDGTAKGVREVRFREISLDAVDLGSLALDDVTYQTAVTDEHFLQWVTPEGRIAGFCRLSLPHWRELAASDATAAAGGATSVERDEADVDGGADVQAEVRASELPVEPGEAMIREVHVYGQAARLGKADAAAQHQGLGRALVERACGIARSAGYTHVNVISSVGTRAYYRRLGFTDVGLYQRRGL</sequence>
<dbReference type="InterPro" id="IPR007197">
    <property type="entry name" value="rSAM"/>
</dbReference>
<evidence type="ECO:0000259" key="16">
    <source>
        <dbReference type="SMART" id="SM00729"/>
    </source>
</evidence>
<evidence type="ECO:0000256" key="7">
    <source>
        <dbReference type="ARBA" id="ARBA00022691"/>
    </source>
</evidence>
<accession>E1QX90</accession>
<keyword evidence="8" id="KW-0819">tRNA processing</keyword>
<dbReference type="SMART" id="SM00729">
    <property type="entry name" value="Elp3"/>
    <property type="match status" value="1"/>
</dbReference>
<dbReference type="Pfam" id="PF00583">
    <property type="entry name" value="Acetyltransf_1"/>
    <property type="match status" value="1"/>
</dbReference>
<dbReference type="STRING" id="633147.Olsu_1645"/>
<dbReference type="GO" id="GO:0033588">
    <property type="term" value="C:elongator holoenzyme complex"/>
    <property type="evidence" value="ECO:0007669"/>
    <property type="project" value="TreeGrafter"/>
</dbReference>
<comment type="pathway">
    <text evidence="2">tRNA modification.</text>
</comment>
<dbReference type="PATRIC" id="fig|633147.7.peg.1349"/>
<keyword evidence="11" id="KW-0408">Iron</keyword>
<dbReference type="SUPFAM" id="SSF102114">
    <property type="entry name" value="Radical SAM enzymes"/>
    <property type="match status" value="1"/>
</dbReference>
<dbReference type="GO" id="GO:0000049">
    <property type="term" value="F:tRNA binding"/>
    <property type="evidence" value="ECO:0007669"/>
    <property type="project" value="UniProtKB-KW"/>
</dbReference>
<dbReference type="RefSeq" id="WP_013252494.1">
    <property type="nucleotide sequence ID" value="NC_014363.1"/>
</dbReference>
<dbReference type="SFLD" id="SFLDG01086">
    <property type="entry name" value="elongater_protein-like"/>
    <property type="match status" value="1"/>
</dbReference>
<evidence type="ECO:0000256" key="10">
    <source>
        <dbReference type="ARBA" id="ARBA00022884"/>
    </source>
</evidence>
<evidence type="ECO:0000313" key="18">
    <source>
        <dbReference type="Proteomes" id="UP000000333"/>
    </source>
</evidence>
<keyword evidence="9" id="KW-0479">Metal-binding</keyword>
<dbReference type="GeneID" id="78513032"/>
<comment type="catalytic activity">
    <reaction evidence="15">
        <text>uridine(34) in tRNA + acetyl-CoA + S-adenosyl-L-methionine + H2O = 5-(carboxymethyl)uridine(34) in tRNA + 5'-deoxyadenosine + L-methionine + CoA + 2 H(+)</text>
        <dbReference type="Rhea" id="RHEA:61020"/>
        <dbReference type="Rhea" id="RHEA-COMP:10407"/>
        <dbReference type="Rhea" id="RHEA-COMP:11727"/>
        <dbReference type="ChEBI" id="CHEBI:15377"/>
        <dbReference type="ChEBI" id="CHEBI:15378"/>
        <dbReference type="ChEBI" id="CHEBI:17319"/>
        <dbReference type="ChEBI" id="CHEBI:57287"/>
        <dbReference type="ChEBI" id="CHEBI:57288"/>
        <dbReference type="ChEBI" id="CHEBI:57844"/>
        <dbReference type="ChEBI" id="CHEBI:59789"/>
        <dbReference type="ChEBI" id="CHEBI:65315"/>
        <dbReference type="ChEBI" id="CHEBI:74882"/>
        <dbReference type="EC" id="2.3.1.311"/>
    </reaction>
    <physiologicalReaction direction="left-to-right" evidence="15">
        <dbReference type="Rhea" id="RHEA:61021"/>
    </physiologicalReaction>
</comment>
<dbReference type="InterPro" id="IPR058240">
    <property type="entry name" value="rSAM_sf"/>
</dbReference>
<evidence type="ECO:0000256" key="13">
    <source>
        <dbReference type="ARBA" id="ARBA00023315"/>
    </source>
</evidence>
<reference evidence="17 18" key="1">
    <citation type="journal article" date="2010" name="Stand. Genomic Sci.">
        <title>Complete genome sequence of Olsenella uli type strain (VPI D76D-27C).</title>
        <authorList>
            <person name="Goker M."/>
            <person name="Held B."/>
            <person name="Lucas S."/>
            <person name="Nolan M."/>
            <person name="Yasawong M."/>
            <person name="Glavina Del Rio T."/>
            <person name="Tice H."/>
            <person name="Cheng J.F."/>
            <person name="Bruce D."/>
            <person name="Detter J.C."/>
            <person name="Tapia R."/>
            <person name="Han C."/>
            <person name="Goodwin L."/>
            <person name="Pitluck S."/>
            <person name="Liolios K."/>
            <person name="Ivanova N."/>
            <person name="Mavromatis K."/>
            <person name="Mikhailova N."/>
            <person name="Pati A."/>
            <person name="Chen A."/>
            <person name="Palaniappan K."/>
            <person name="Land M."/>
            <person name="Hauser L."/>
            <person name="Chang Y.J."/>
            <person name="Jeffries C.D."/>
            <person name="Rohde M."/>
            <person name="Sikorski J."/>
            <person name="Pukall R."/>
            <person name="Woyke T."/>
            <person name="Bristow J."/>
            <person name="Eisen J.A."/>
            <person name="Markowitz V."/>
            <person name="Hugenholtz P."/>
            <person name="Kyrpides N.C."/>
            <person name="Klenk H.P."/>
            <person name="Lapidus A."/>
        </authorList>
    </citation>
    <scope>NUCLEOTIDE SEQUENCE [LARGE SCALE GENOMIC DNA]</scope>
    <source>
        <strain evidence="18">ATCC 49627 / DSM 7084 / CIP 109912 / JCM 12494 / NCIMB 702895 / VPI D76D-27C</strain>
    </source>
</reference>
<evidence type="ECO:0000256" key="4">
    <source>
        <dbReference type="ARBA" id="ARBA00022485"/>
    </source>
</evidence>